<feature type="domain" description="HhH-GPD" evidence="9">
    <location>
        <begin position="140"/>
        <end position="291"/>
    </location>
</feature>
<dbReference type="EC" id="3.2.2.-" evidence="7"/>
<dbReference type="GO" id="GO:0003677">
    <property type="term" value="F:DNA binding"/>
    <property type="evidence" value="ECO:0007669"/>
    <property type="project" value="UniProtKB-UniRule"/>
</dbReference>
<dbReference type="Gene3D" id="1.10.1670.10">
    <property type="entry name" value="Helix-hairpin-Helix base-excision DNA repair enzymes (C-terminal)"/>
    <property type="match status" value="1"/>
</dbReference>
<dbReference type="Gene3D" id="1.10.340.30">
    <property type="entry name" value="Hypothetical protein, domain 2"/>
    <property type="match status" value="1"/>
</dbReference>
<dbReference type="SMART" id="SM00478">
    <property type="entry name" value="ENDO3c"/>
    <property type="match status" value="1"/>
</dbReference>
<evidence type="ECO:0000256" key="8">
    <source>
        <dbReference type="SAM" id="MobiDB-lite"/>
    </source>
</evidence>
<evidence type="ECO:0000313" key="10">
    <source>
        <dbReference type="EMBL" id="KNZ61552.1"/>
    </source>
</evidence>
<keyword evidence="10" id="KW-0255">Endonuclease</keyword>
<keyword evidence="10" id="KW-0540">Nuclease</keyword>
<evidence type="ECO:0000313" key="11">
    <source>
        <dbReference type="Proteomes" id="UP000037035"/>
    </source>
</evidence>
<feature type="compositionally biased region" description="Basic and acidic residues" evidence="8">
    <location>
        <begin position="397"/>
        <end position="429"/>
    </location>
</feature>
<dbReference type="InterPro" id="IPR003265">
    <property type="entry name" value="HhH-GPD_domain"/>
</dbReference>
<dbReference type="EMBL" id="LAVV01004287">
    <property type="protein sequence ID" value="KNZ61552.1"/>
    <property type="molecule type" value="Genomic_DNA"/>
</dbReference>
<dbReference type="GO" id="GO:0005739">
    <property type="term" value="C:mitochondrion"/>
    <property type="evidence" value="ECO:0007669"/>
    <property type="project" value="UniProtKB-SubCell"/>
</dbReference>
<gene>
    <name evidence="7" type="primary">NTH1</name>
    <name evidence="10" type="ORF">VP01_1385g2</name>
</gene>
<dbReference type="CDD" id="cd00056">
    <property type="entry name" value="ENDO3c"/>
    <property type="match status" value="1"/>
</dbReference>
<keyword evidence="2 7" id="KW-0227">DNA damage</keyword>
<comment type="similarity">
    <text evidence="1 7">Belongs to the Nth/MutY family.</text>
</comment>
<dbReference type="HAMAP" id="MF_03183">
    <property type="entry name" value="Endonuclease_III_Nth"/>
    <property type="match status" value="1"/>
</dbReference>
<comment type="caution">
    <text evidence="10">The sequence shown here is derived from an EMBL/GenBank/DDBJ whole genome shotgun (WGS) entry which is preliminary data.</text>
</comment>
<dbReference type="PANTHER" id="PTHR43286">
    <property type="entry name" value="ENDONUCLEASE III-LIKE PROTEIN 1"/>
    <property type="match status" value="1"/>
</dbReference>
<dbReference type="STRING" id="27349.A0A0L6VLV6"/>
<evidence type="ECO:0000256" key="2">
    <source>
        <dbReference type="ARBA" id="ARBA00022763"/>
    </source>
</evidence>
<dbReference type="EC" id="4.2.99.18" evidence="7"/>
<keyword evidence="7" id="KW-0496">Mitochondrion</keyword>
<keyword evidence="4 7" id="KW-0234">DNA repair</keyword>
<proteinExistence type="inferred from homology"/>
<feature type="region of interest" description="Disordered" evidence="8">
    <location>
        <begin position="1"/>
        <end position="55"/>
    </location>
</feature>
<dbReference type="FunFam" id="1.10.340.30:FF:000034">
    <property type="entry name" value="Endonuclease III homolog"/>
    <property type="match status" value="1"/>
</dbReference>
<evidence type="ECO:0000256" key="5">
    <source>
        <dbReference type="ARBA" id="ARBA00023239"/>
    </source>
</evidence>
<keyword evidence="7" id="KW-0539">Nucleus</keyword>
<dbReference type="PANTHER" id="PTHR43286:SF1">
    <property type="entry name" value="ENDONUCLEASE III-LIKE PROTEIN 1"/>
    <property type="match status" value="1"/>
</dbReference>
<dbReference type="VEuPathDB" id="FungiDB:VP01_1385g2"/>
<dbReference type="GO" id="GO:0005634">
    <property type="term" value="C:nucleus"/>
    <property type="evidence" value="ECO:0007669"/>
    <property type="project" value="UniProtKB-SubCell"/>
</dbReference>
<reference evidence="10 11" key="1">
    <citation type="submission" date="2015-08" db="EMBL/GenBank/DDBJ databases">
        <title>Next Generation Sequencing and Analysis of the Genome of Puccinia sorghi L Schw, the Causal Agent of Maize Common Rust.</title>
        <authorList>
            <person name="Rochi L."/>
            <person name="Burguener G."/>
            <person name="Darino M."/>
            <person name="Turjanski A."/>
            <person name="Kreff E."/>
            <person name="Dieguez M.J."/>
            <person name="Sacco F."/>
        </authorList>
    </citation>
    <scope>NUCLEOTIDE SEQUENCE [LARGE SCALE GENOMIC DNA]</scope>
    <source>
        <strain evidence="10 11">RO10H11247</strain>
    </source>
</reference>
<dbReference type="InterPro" id="IPR030841">
    <property type="entry name" value="NTH1"/>
</dbReference>
<feature type="region of interest" description="Disordered" evidence="8">
    <location>
        <begin position="326"/>
        <end position="479"/>
    </location>
</feature>
<dbReference type="InterPro" id="IPR000445">
    <property type="entry name" value="HhH_motif"/>
</dbReference>
<feature type="compositionally biased region" description="Polar residues" evidence="8">
    <location>
        <begin position="374"/>
        <end position="396"/>
    </location>
</feature>
<keyword evidence="11" id="KW-1185">Reference proteome</keyword>
<dbReference type="SUPFAM" id="SSF48150">
    <property type="entry name" value="DNA-glycosylase"/>
    <property type="match status" value="1"/>
</dbReference>
<evidence type="ECO:0000256" key="6">
    <source>
        <dbReference type="ARBA" id="ARBA00023295"/>
    </source>
</evidence>
<accession>A0A0L6VLV6</accession>
<comment type="subcellular location">
    <subcellularLocation>
        <location evidence="7">Nucleus</location>
    </subcellularLocation>
    <subcellularLocation>
        <location evidence="7">Mitochondrion</location>
    </subcellularLocation>
</comment>
<feature type="compositionally biased region" description="Polar residues" evidence="8">
    <location>
        <begin position="469"/>
        <end position="479"/>
    </location>
</feature>
<sequence>MPPRTRLRTAAASQMANAVSLRSTEQPHKKAVSPLKRAEHPQTPTSGNSPSKKKLKTIVKQALLQPVPPPPRWREAYALIEEQRKTFIAPVDTMGCDKAGDVDINKLVCNEDSASTKIGVLKEERSERDRRLSCLVSLMLSSQTKDEVTAQATLNLRLNLKNSLTVDSLRNASLNEIENCINKVGFWKKKAQFIKLMADDLFFKHDSDVPKTLEELVALKGVGPKMAFLALSNAWSINLGIGVDTHVHRISNRLGWVQTSDPEATRIHLESWLPRDLFQEINHLLVGFGQVSDPSCSQSFHVICLPVGPKCEDCYVGRVPELCPSSKAEANREKIKSKSLKRIKSTSSSQSPKKGLSRSQKAHIDIKLEDPEDCNNNSDPDKITSPSVTLKSSRFFTDSRLKQDQEQLIKQESPEDADDKQKQKGKQVEIDQMPIRTDHEATRTSIEAIDNSPLASSPLSGIDDHLTPQPCSSHQALSW</sequence>
<dbReference type="OrthoDB" id="2099276at2759"/>
<dbReference type="GO" id="GO:0000703">
    <property type="term" value="F:oxidized pyrimidine nucleobase lesion DNA N-glycosylase activity"/>
    <property type="evidence" value="ECO:0007669"/>
    <property type="project" value="UniProtKB-UniRule"/>
</dbReference>
<comment type="catalytic activity">
    <reaction evidence="7">
        <text>2'-deoxyribonucleotide-(2'-deoxyribose 5'-phosphate)-2'-deoxyribonucleotide-DNA = a 3'-end 2'-deoxyribonucleotide-(2,3-dehydro-2,3-deoxyribose 5'-phosphate)-DNA + a 5'-end 5'-phospho-2'-deoxyribonucleoside-DNA + H(+)</text>
        <dbReference type="Rhea" id="RHEA:66592"/>
        <dbReference type="Rhea" id="RHEA-COMP:13180"/>
        <dbReference type="Rhea" id="RHEA-COMP:16897"/>
        <dbReference type="Rhea" id="RHEA-COMP:17067"/>
        <dbReference type="ChEBI" id="CHEBI:15378"/>
        <dbReference type="ChEBI" id="CHEBI:136412"/>
        <dbReference type="ChEBI" id="CHEBI:157695"/>
        <dbReference type="ChEBI" id="CHEBI:167181"/>
        <dbReference type="EC" id="4.2.99.18"/>
    </reaction>
</comment>
<dbReference type="GO" id="GO:0140078">
    <property type="term" value="F:class I DNA-(apurinic or apyrimidinic site) endonuclease activity"/>
    <property type="evidence" value="ECO:0007669"/>
    <property type="project" value="UniProtKB-EC"/>
</dbReference>
<keyword evidence="5 7" id="KW-0456">Lyase</keyword>
<dbReference type="Pfam" id="PF00633">
    <property type="entry name" value="HHH"/>
    <property type="match status" value="1"/>
</dbReference>
<dbReference type="GO" id="GO:0006289">
    <property type="term" value="P:nucleotide-excision repair"/>
    <property type="evidence" value="ECO:0007669"/>
    <property type="project" value="TreeGrafter"/>
</dbReference>
<dbReference type="GO" id="GO:0006285">
    <property type="term" value="P:base-excision repair, AP site formation"/>
    <property type="evidence" value="ECO:0007669"/>
    <property type="project" value="UniProtKB-UniRule"/>
</dbReference>
<evidence type="ECO:0000256" key="3">
    <source>
        <dbReference type="ARBA" id="ARBA00022801"/>
    </source>
</evidence>
<feature type="compositionally biased region" description="Low complexity" evidence="8">
    <location>
        <begin position="345"/>
        <end position="359"/>
    </location>
</feature>
<keyword evidence="6 7" id="KW-0326">Glycosidase</keyword>
<dbReference type="InterPro" id="IPR023170">
    <property type="entry name" value="HhH_base_excis_C"/>
</dbReference>
<dbReference type="InterPro" id="IPR011257">
    <property type="entry name" value="DNA_glycosylase"/>
</dbReference>
<dbReference type="Pfam" id="PF00730">
    <property type="entry name" value="HhH-GPD"/>
    <property type="match status" value="1"/>
</dbReference>
<evidence type="ECO:0000256" key="4">
    <source>
        <dbReference type="ARBA" id="ARBA00023204"/>
    </source>
</evidence>
<comment type="function">
    <text evidence="7">Bifunctional DNA N-glycosylase with associated apurinic/apyrimidinic (AP) lyase function that catalyzes the first step in base excision repair (BER), the primary repair pathway for the repair of oxidative DNA damage. The DNA N-glycosylase activity releases the damaged DNA base from DNA by cleaving the N-glycosidic bond, leaving an AP site. The AP lyase activity cleaves the phosphodiester bond 3' to the AP site by a beta-elimination. Primarily recognizes and repairs oxidative base damage of pyrimidines.</text>
</comment>
<evidence type="ECO:0000259" key="9">
    <source>
        <dbReference type="SMART" id="SM00478"/>
    </source>
</evidence>
<dbReference type="Proteomes" id="UP000037035">
    <property type="component" value="Unassembled WGS sequence"/>
</dbReference>
<keyword evidence="3 7" id="KW-0378">Hydrolase</keyword>
<protein>
    <recommendedName>
        <fullName evidence="7">Endonuclease III homolog</fullName>
        <ecNumber evidence="7">3.2.2.-</ecNumber>
        <ecNumber evidence="7">4.2.99.18</ecNumber>
    </recommendedName>
    <alternativeName>
        <fullName evidence="7">Bifunctional DNA N-glycosylase/DNA-(apurinic or apyrimidinic site) lyase</fullName>
        <shortName evidence="7">DNA glycosylase/AP lyase</shortName>
    </alternativeName>
</protein>
<name>A0A0L6VLV6_9BASI</name>
<organism evidence="10 11">
    <name type="scientific">Puccinia sorghi</name>
    <dbReference type="NCBI Taxonomy" id="27349"/>
    <lineage>
        <taxon>Eukaryota</taxon>
        <taxon>Fungi</taxon>
        <taxon>Dikarya</taxon>
        <taxon>Basidiomycota</taxon>
        <taxon>Pucciniomycotina</taxon>
        <taxon>Pucciniomycetes</taxon>
        <taxon>Pucciniales</taxon>
        <taxon>Pucciniaceae</taxon>
        <taxon>Puccinia</taxon>
    </lineage>
</organism>
<evidence type="ECO:0000256" key="1">
    <source>
        <dbReference type="ARBA" id="ARBA00008343"/>
    </source>
</evidence>
<feature type="compositionally biased region" description="Polar residues" evidence="8">
    <location>
        <begin position="11"/>
        <end position="24"/>
    </location>
</feature>
<dbReference type="AlphaFoldDB" id="A0A0L6VLV6"/>
<comment type="caution">
    <text evidence="7">Lacks conserved residue(s) required for the propagation of feature annotation.</text>
</comment>
<evidence type="ECO:0000256" key="7">
    <source>
        <dbReference type="HAMAP-Rule" id="MF_03183"/>
    </source>
</evidence>